<dbReference type="InterPro" id="IPR014729">
    <property type="entry name" value="Rossmann-like_a/b/a_fold"/>
</dbReference>
<evidence type="ECO:0000256" key="12">
    <source>
        <dbReference type="ARBA" id="ARBA00022917"/>
    </source>
</evidence>
<comment type="catalytic activity">
    <reaction evidence="20">
        <text>tRNA(Glu) + L-glutamate + ATP = L-glutamyl-tRNA(Glu) + AMP + diphosphate</text>
        <dbReference type="Rhea" id="RHEA:23540"/>
        <dbReference type="Rhea" id="RHEA-COMP:9663"/>
        <dbReference type="Rhea" id="RHEA-COMP:9680"/>
        <dbReference type="ChEBI" id="CHEBI:29985"/>
        <dbReference type="ChEBI" id="CHEBI:30616"/>
        <dbReference type="ChEBI" id="CHEBI:33019"/>
        <dbReference type="ChEBI" id="CHEBI:78442"/>
        <dbReference type="ChEBI" id="CHEBI:78520"/>
        <dbReference type="ChEBI" id="CHEBI:456215"/>
        <dbReference type="EC" id="6.1.1.17"/>
    </reaction>
</comment>
<keyword evidence="6" id="KW-0479">Metal-binding</keyword>
<dbReference type="AlphaFoldDB" id="A0A914XBV9"/>
<sequence length="1203" mass="131692">SLRHHSSTTSGCSGFFKRSIHRNRVYVCKASGPLKGACPIDKVHRNQCRACRLQHCFRAQMNKDAVQHERGPRRPKYPSGMWQLDVSDRPTDLALHFSPIVQRIAIIERRVAIAQLPMGTCRAVMALDDRATERNVDNYWRAALWSKLFVAVIGIDFENQNSLLKLSLHPLFLCYSAAGEESISMQNNHCIPLLKAGIMLQNMTALTPRFSEIDNILIFYIGLVDVLLRPEMTIADDGIKLTTDAAIARYVARLAPNALQLLGRNICEQSEVETWVSVAEQVSTGQVDAAKAIKMVEAQLTQKGNLAGDGKKATLADLVIWAVLSDNEKSVASSKTLQTFFDKIKNDRGLAGVHALIGKHETAAADKPTKTAPAGGKAKDEGKFVELPGAEMGKVVVRFPPEASGYLHIGHAKAALLNQYYQQAFNGQLIMRFDDTNPAKENAEFEKVILEDLKMLEVKPDRWTHTSDHFDMLLDMCERLLKEGKAFVDDTDPDTMKKEREERKNSRNRDLPVAENLALWEEMKKGSQRGCQCCVRIKMDMNSNNGCMRDPAIYRCKVENHVRTGDKYKVYPTYDFACPIVDSIEGVTHALRTTEYHDRDDQYYFICDALNLRKPHIWEYARLNMTNTVMSKRKLTWFVDEGHVEGWDDPRFPTVRGVMRRGMTVEGLKQFIVAQGGSRSVVMMEWDKIWAFNKKVIDPVAPRFTALTADKLVTVNVKGQTATESKPAALHPKDAAIGEKQVWYAPTAMIEQADAQEMQPGQTVTFINWGNLKIVAVNKNKDGGIDSVDAQLDLDNKDYKKTLKVTWLAATKSPKTVPVVAVHYDHIISKAVIGKDEDWKNFINYDSQHNATFVGEPAMIDLKKGAIVQIQRKGFYICDRPYAASSPHSGVESPLVLISVPDGHVKEMPTAVKKQTASDGQRQSASPAKDQKATANGDALKAEVDAQGELVRTLKAGKASADDVKAAVAKLLALKAKYKEVTGVDYPAQAPAQGGGGKKGKEAEKKSAEQPKQQNAPSASNGDALKAEVDAQGELVRTLKAGKASADDVKAAVAKLLALKAKYKEVTGLDYQAQAPAQGGGGKKGKEAEKKPAEQSKQQQQSTMAPPATDNEASNGDALKTEIDAQGELVRKLKGSGGSEAETKAAIAKLLELKAKYKEVTGVDLAAAGGGGNKKGKGGGDKKAADKPKQAEKAAPQAAGGDA</sequence>
<dbReference type="PRINTS" id="PR00987">
    <property type="entry name" value="TRNASYNTHGLU"/>
</dbReference>
<keyword evidence="10" id="KW-0067">ATP-binding</keyword>
<feature type="region of interest" description="Disordered" evidence="21">
    <location>
        <begin position="1163"/>
        <end position="1203"/>
    </location>
</feature>
<dbReference type="InterPro" id="IPR049437">
    <property type="entry name" value="tRNA-synt_1c_C2"/>
</dbReference>
<dbReference type="GO" id="GO:0003700">
    <property type="term" value="F:DNA-binding transcription factor activity"/>
    <property type="evidence" value="ECO:0007669"/>
    <property type="project" value="InterPro"/>
</dbReference>
<dbReference type="SUPFAM" id="SSF50715">
    <property type="entry name" value="Ribosomal protein L25-like"/>
    <property type="match status" value="1"/>
</dbReference>
<dbReference type="GO" id="GO:0017101">
    <property type="term" value="C:aminoacyl-tRNA synthetase multienzyme complex"/>
    <property type="evidence" value="ECO:0007669"/>
    <property type="project" value="UniProtKB-ARBA"/>
</dbReference>
<dbReference type="InterPro" id="IPR020058">
    <property type="entry name" value="Glu/Gln-tRNA-synth_Ib_cat-dom"/>
</dbReference>
<name>A0A914XBV9_9BILA</name>
<dbReference type="InterPro" id="IPR011035">
    <property type="entry name" value="Ribosomal_bL25/Gln-tRNA_synth"/>
</dbReference>
<dbReference type="Gene3D" id="1.20.1050.130">
    <property type="match status" value="1"/>
</dbReference>
<feature type="region of interest" description="Disordered" evidence="21">
    <location>
        <begin position="1070"/>
        <end position="1123"/>
    </location>
</feature>
<dbReference type="InterPro" id="IPR020056">
    <property type="entry name" value="Rbsml_bL25/Gln-tRNA_synth_N"/>
</dbReference>
<dbReference type="Pfam" id="PF00458">
    <property type="entry name" value="WHEP-TRS"/>
    <property type="match status" value="3"/>
</dbReference>
<evidence type="ECO:0000256" key="6">
    <source>
        <dbReference type="ARBA" id="ARBA00022723"/>
    </source>
</evidence>
<dbReference type="HAMAP" id="MF_02076">
    <property type="entry name" value="Glu_tRNA_synth_type2"/>
    <property type="match status" value="1"/>
</dbReference>
<keyword evidence="15" id="KW-0030">Aminoacyl-tRNA synthetase</keyword>
<dbReference type="InterPro" id="IPR000924">
    <property type="entry name" value="Glu/Gln-tRNA-synth"/>
</dbReference>
<dbReference type="Proteomes" id="UP000887566">
    <property type="component" value="Unplaced"/>
</dbReference>
<dbReference type="GO" id="GO:0003723">
    <property type="term" value="F:RNA binding"/>
    <property type="evidence" value="ECO:0007669"/>
    <property type="project" value="UniProtKB-KW"/>
</dbReference>
<dbReference type="SUPFAM" id="SSF52374">
    <property type="entry name" value="Nucleotidylyl transferase"/>
    <property type="match status" value="1"/>
</dbReference>
<accession>A0A914XBV9</accession>
<evidence type="ECO:0000256" key="15">
    <source>
        <dbReference type="ARBA" id="ARBA00023146"/>
    </source>
</evidence>
<dbReference type="PROSITE" id="PS00178">
    <property type="entry name" value="AA_TRNA_LIGASE_I"/>
    <property type="match status" value="1"/>
</dbReference>
<dbReference type="SMART" id="SM00991">
    <property type="entry name" value="WHEP-TRS"/>
    <property type="match status" value="3"/>
</dbReference>
<keyword evidence="16" id="KW-0804">Transcription</keyword>
<dbReference type="GO" id="GO:0005524">
    <property type="term" value="F:ATP binding"/>
    <property type="evidence" value="ECO:0007669"/>
    <property type="project" value="UniProtKB-KW"/>
</dbReference>
<reference evidence="25" key="1">
    <citation type="submission" date="2022-11" db="UniProtKB">
        <authorList>
            <consortium name="WormBaseParasite"/>
        </authorList>
    </citation>
    <scope>IDENTIFICATION</scope>
</reference>
<evidence type="ECO:0000256" key="10">
    <source>
        <dbReference type="ARBA" id="ARBA00022840"/>
    </source>
</evidence>
<dbReference type="Pfam" id="PF20974">
    <property type="entry name" value="tRNA-synt_1c_C2"/>
    <property type="match status" value="1"/>
</dbReference>
<dbReference type="NCBIfam" id="TIGR00463">
    <property type="entry name" value="gltX_arch"/>
    <property type="match status" value="1"/>
</dbReference>
<feature type="compositionally biased region" description="Basic and acidic residues" evidence="21">
    <location>
        <begin position="999"/>
        <end position="1009"/>
    </location>
</feature>
<dbReference type="WBParaSite" id="PSAMB.scaffold7327size7835.g29960.t1">
    <property type="protein sequence ID" value="PSAMB.scaffold7327size7835.g29960.t1"/>
    <property type="gene ID" value="PSAMB.scaffold7327size7835.g29960"/>
</dbReference>
<dbReference type="InterPro" id="IPR036282">
    <property type="entry name" value="Glutathione-S-Trfase_C_sf"/>
</dbReference>
<dbReference type="GO" id="GO:0017102">
    <property type="term" value="C:methionyl glutamyl tRNA synthetase complex"/>
    <property type="evidence" value="ECO:0007669"/>
    <property type="project" value="TreeGrafter"/>
</dbReference>
<dbReference type="SUPFAM" id="SSF47616">
    <property type="entry name" value="GST C-terminal domain-like"/>
    <property type="match status" value="1"/>
</dbReference>
<feature type="domain" description="WHEP-TRS" evidence="23">
    <location>
        <begin position="1115"/>
        <end position="1171"/>
    </location>
</feature>
<evidence type="ECO:0000256" key="21">
    <source>
        <dbReference type="SAM" id="MobiDB-lite"/>
    </source>
</evidence>
<evidence type="ECO:0000256" key="7">
    <source>
        <dbReference type="ARBA" id="ARBA00022741"/>
    </source>
</evidence>
<keyword evidence="7" id="KW-0547">Nucleotide-binding</keyword>
<dbReference type="PANTHER" id="PTHR43097:SF5">
    <property type="entry name" value="GLUTAMATE--TRNA LIGASE"/>
    <property type="match status" value="1"/>
</dbReference>
<keyword evidence="17" id="KW-0675">Receptor</keyword>
<dbReference type="InterPro" id="IPR013088">
    <property type="entry name" value="Znf_NHR/GATA"/>
</dbReference>
<evidence type="ECO:0000256" key="19">
    <source>
        <dbReference type="ARBA" id="ARBA00030865"/>
    </source>
</evidence>
<evidence type="ECO:0000256" key="3">
    <source>
        <dbReference type="ARBA" id="ARBA00012835"/>
    </source>
</evidence>
<keyword evidence="11" id="KW-0694">RNA-binding</keyword>
<dbReference type="InterPro" id="IPR004526">
    <property type="entry name" value="Glu-tRNA-synth_arc/euk"/>
</dbReference>
<evidence type="ECO:0000256" key="14">
    <source>
        <dbReference type="ARBA" id="ARBA00023125"/>
    </source>
</evidence>
<feature type="domain" description="WHEP-TRS" evidence="23">
    <location>
        <begin position="936"/>
        <end position="992"/>
    </location>
</feature>
<feature type="compositionally biased region" description="Low complexity" evidence="21">
    <location>
        <begin position="1193"/>
        <end position="1203"/>
    </location>
</feature>
<evidence type="ECO:0000256" key="1">
    <source>
        <dbReference type="ARBA" id="ARBA00004496"/>
    </source>
</evidence>
<feature type="domain" description="WHEP-TRS" evidence="23">
    <location>
        <begin position="1021"/>
        <end position="1077"/>
    </location>
</feature>
<feature type="region of interest" description="Disordered" evidence="21">
    <location>
        <begin position="910"/>
        <end position="937"/>
    </location>
</feature>
<keyword evidence="24" id="KW-1185">Reference proteome</keyword>
<dbReference type="Pfam" id="PF03950">
    <property type="entry name" value="tRNA-synt_1c_C"/>
    <property type="match status" value="1"/>
</dbReference>
<dbReference type="GO" id="GO:0004818">
    <property type="term" value="F:glutamate-tRNA ligase activity"/>
    <property type="evidence" value="ECO:0007669"/>
    <property type="project" value="UniProtKB-EC"/>
</dbReference>
<dbReference type="Pfam" id="PF00105">
    <property type="entry name" value="zf-C4"/>
    <property type="match status" value="1"/>
</dbReference>
<keyword evidence="5" id="KW-0436">Ligase</keyword>
<evidence type="ECO:0000256" key="16">
    <source>
        <dbReference type="ARBA" id="ARBA00023163"/>
    </source>
</evidence>
<dbReference type="InterPro" id="IPR050132">
    <property type="entry name" value="Gln/Glu-tRNA_Ligase"/>
</dbReference>
<dbReference type="InterPro" id="IPR000738">
    <property type="entry name" value="WHEP-TRS_dom"/>
</dbReference>
<dbReference type="InterPro" id="IPR001412">
    <property type="entry name" value="aa-tRNA-synth_I_CS"/>
</dbReference>
<evidence type="ECO:0000313" key="24">
    <source>
        <dbReference type="Proteomes" id="UP000887566"/>
    </source>
</evidence>
<feature type="compositionally biased region" description="Polar residues" evidence="21">
    <location>
        <begin position="913"/>
        <end position="926"/>
    </location>
</feature>
<dbReference type="Gene3D" id="2.40.240.10">
    <property type="entry name" value="Ribosomal Protein L25, Chain P"/>
    <property type="match status" value="1"/>
</dbReference>
<dbReference type="GO" id="GO:0005829">
    <property type="term" value="C:cytosol"/>
    <property type="evidence" value="ECO:0007669"/>
    <property type="project" value="TreeGrafter"/>
</dbReference>
<dbReference type="Pfam" id="PF00749">
    <property type="entry name" value="tRNA-synt_1c"/>
    <property type="match status" value="1"/>
</dbReference>
<feature type="region of interest" description="Disordered" evidence="21">
    <location>
        <begin position="987"/>
        <end position="1027"/>
    </location>
</feature>
<feature type="compositionally biased region" description="Basic and acidic residues" evidence="21">
    <location>
        <begin position="1178"/>
        <end position="1192"/>
    </location>
</feature>
<dbReference type="Gene3D" id="3.40.50.620">
    <property type="entry name" value="HUPs"/>
    <property type="match status" value="1"/>
</dbReference>
<feature type="domain" description="Nuclear receptor" evidence="22">
    <location>
        <begin position="1"/>
        <end position="68"/>
    </location>
</feature>
<keyword evidence="4" id="KW-0963">Cytoplasm</keyword>
<dbReference type="GO" id="GO:0006424">
    <property type="term" value="P:glutamyl-tRNA aminoacylation"/>
    <property type="evidence" value="ECO:0007669"/>
    <property type="project" value="InterPro"/>
</dbReference>
<evidence type="ECO:0000256" key="5">
    <source>
        <dbReference type="ARBA" id="ARBA00022598"/>
    </source>
</evidence>
<evidence type="ECO:0000256" key="17">
    <source>
        <dbReference type="ARBA" id="ARBA00023170"/>
    </source>
</evidence>
<evidence type="ECO:0000256" key="8">
    <source>
        <dbReference type="ARBA" id="ARBA00022771"/>
    </source>
</evidence>
<keyword evidence="12" id="KW-0648">Protein biosynthesis</keyword>
<proteinExistence type="inferred from homology"/>
<dbReference type="SMART" id="SM00399">
    <property type="entry name" value="ZnF_C4"/>
    <property type="match status" value="1"/>
</dbReference>
<keyword evidence="13" id="KW-0805">Transcription regulation</keyword>
<dbReference type="InterPro" id="IPR009068">
    <property type="entry name" value="uS15_NS1_RNA-bd_sf"/>
</dbReference>
<organism evidence="24 25">
    <name type="scientific">Plectus sambesii</name>
    <dbReference type="NCBI Taxonomy" id="2011161"/>
    <lineage>
        <taxon>Eukaryota</taxon>
        <taxon>Metazoa</taxon>
        <taxon>Ecdysozoa</taxon>
        <taxon>Nematoda</taxon>
        <taxon>Chromadorea</taxon>
        <taxon>Plectida</taxon>
        <taxon>Plectina</taxon>
        <taxon>Plectoidea</taxon>
        <taxon>Plectidae</taxon>
        <taxon>Plectus</taxon>
    </lineage>
</organism>
<dbReference type="SUPFAM" id="SSF57716">
    <property type="entry name" value="Glucocorticoid receptor-like (DNA-binding domain)"/>
    <property type="match status" value="1"/>
</dbReference>
<dbReference type="PANTHER" id="PTHR43097">
    <property type="entry name" value="GLUTAMINE-TRNA LIGASE"/>
    <property type="match status" value="1"/>
</dbReference>
<keyword evidence="18" id="KW-0539">Nucleus</keyword>
<dbReference type="CDD" id="cd00807">
    <property type="entry name" value="GlnRS_core"/>
    <property type="match status" value="1"/>
</dbReference>
<keyword evidence="8" id="KW-0863">Zinc-finger</keyword>
<evidence type="ECO:0000256" key="2">
    <source>
        <dbReference type="ARBA" id="ARBA00008927"/>
    </source>
</evidence>
<dbReference type="Gene3D" id="3.30.50.10">
    <property type="entry name" value="Erythroid Transcription Factor GATA-1, subunit A"/>
    <property type="match status" value="1"/>
</dbReference>
<dbReference type="InterPro" id="IPR001628">
    <property type="entry name" value="Znf_hrmn_rcpt"/>
</dbReference>
<dbReference type="PROSITE" id="PS51185">
    <property type="entry name" value="WHEP_TRS_2"/>
    <property type="match status" value="3"/>
</dbReference>
<keyword evidence="14" id="KW-0238">DNA-binding</keyword>
<dbReference type="EC" id="6.1.1.17" evidence="3"/>
<evidence type="ECO:0000256" key="13">
    <source>
        <dbReference type="ARBA" id="ARBA00023015"/>
    </source>
</evidence>
<evidence type="ECO:0000256" key="4">
    <source>
        <dbReference type="ARBA" id="ARBA00022490"/>
    </source>
</evidence>
<evidence type="ECO:0000313" key="25">
    <source>
        <dbReference type="WBParaSite" id="PSAMB.scaffold7327size7835.g29960.t1"/>
    </source>
</evidence>
<dbReference type="PROSITE" id="PS51030">
    <property type="entry name" value="NUCLEAR_REC_DBD_2"/>
    <property type="match status" value="1"/>
</dbReference>
<dbReference type="GO" id="GO:0043565">
    <property type="term" value="F:sequence-specific DNA binding"/>
    <property type="evidence" value="ECO:0007669"/>
    <property type="project" value="InterPro"/>
</dbReference>
<dbReference type="SUPFAM" id="SSF47060">
    <property type="entry name" value="S15/NS1 RNA-binding domain"/>
    <property type="match status" value="3"/>
</dbReference>
<dbReference type="FunFam" id="3.40.50.620:FF:000070">
    <property type="entry name" value="Bifunctional glutamate/proline--tRNA ligase"/>
    <property type="match status" value="1"/>
</dbReference>
<keyword evidence="9" id="KW-0862">Zinc</keyword>
<dbReference type="GO" id="GO:0008270">
    <property type="term" value="F:zinc ion binding"/>
    <property type="evidence" value="ECO:0007669"/>
    <property type="project" value="UniProtKB-KW"/>
</dbReference>
<evidence type="ECO:0000256" key="20">
    <source>
        <dbReference type="ARBA" id="ARBA00048351"/>
    </source>
</evidence>
<evidence type="ECO:0000259" key="23">
    <source>
        <dbReference type="PROSITE" id="PS51185"/>
    </source>
</evidence>
<protein>
    <recommendedName>
        <fullName evidence="3">glutamate--tRNA ligase</fullName>
        <ecNumber evidence="3">6.1.1.17</ecNumber>
    </recommendedName>
    <alternativeName>
        <fullName evidence="19">Glutamyl-tRNA synthetase</fullName>
    </alternativeName>
</protein>
<evidence type="ECO:0000256" key="18">
    <source>
        <dbReference type="ARBA" id="ARBA00023242"/>
    </source>
</evidence>
<dbReference type="Gene3D" id="1.10.287.10">
    <property type="entry name" value="S15/NS1, RNA-binding"/>
    <property type="match status" value="3"/>
</dbReference>
<evidence type="ECO:0000256" key="11">
    <source>
        <dbReference type="ARBA" id="ARBA00022884"/>
    </source>
</evidence>
<feature type="compositionally biased region" description="Polar residues" evidence="21">
    <location>
        <begin position="1011"/>
        <end position="1021"/>
    </location>
</feature>
<dbReference type="CDD" id="cd00936">
    <property type="entry name" value="WEPRS_RNA"/>
    <property type="match status" value="2"/>
</dbReference>
<comment type="subcellular location">
    <subcellularLocation>
        <location evidence="1">Cytoplasm</location>
    </subcellularLocation>
</comment>
<dbReference type="PROSITE" id="PS00762">
    <property type="entry name" value="WHEP_TRS_1"/>
    <property type="match status" value="2"/>
</dbReference>
<comment type="similarity">
    <text evidence="2">Belongs to the class-I aminoacyl-tRNA synthetase family. Glutamate--tRNA ligase type 2 subfamily.</text>
</comment>
<feature type="compositionally biased region" description="Basic and acidic residues" evidence="21">
    <location>
        <begin position="1084"/>
        <end position="1094"/>
    </location>
</feature>
<evidence type="ECO:0000259" key="22">
    <source>
        <dbReference type="PROSITE" id="PS51030"/>
    </source>
</evidence>
<dbReference type="InterPro" id="IPR020059">
    <property type="entry name" value="Glu/Gln-tRNA-synth_Ib_codon-bd"/>
</dbReference>
<evidence type="ECO:0000256" key="9">
    <source>
        <dbReference type="ARBA" id="ARBA00022833"/>
    </source>
</evidence>